<evidence type="ECO:0000313" key="7">
    <source>
        <dbReference type="EMBL" id="GEP54811.1"/>
    </source>
</evidence>
<dbReference type="CDD" id="cd00609">
    <property type="entry name" value="AAT_like"/>
    <property type="match status" value="1"/>
</dbReference>
<dbReference type="GO" id="GO:0030170">
    <property type="term" value="F:pyridoxal phosphate binding"/>
    <property type="evidence" value="ECO:0007669"/>
    <property type="project" value="InterPro"/>
</dbReference>
<dbReference type="GO" id="GO:0016212">
    <property type="term" value="F:kynurenine-oxoglutarate transaminase activity"/>
    <property type="evidence" value="ECO:0007669"/>
    <property type="project" value="TreeGrafter"/>
</dbReference>
<dbReference type="OrthoDB" id="9763453at2"/>
<dbReference type="EMBL" id="BKAJ01000032">
    <property type="protein sequence ID" value="GEP54811.1"/>
    <property type="molecule type" value="Genomic_DNA"/>
</dbReference>
<dbReference type="FunFam" id="3.40.640.10:FF:000024">
    <property type="entry name" value="Kynurenine--oxoglutarate transaminase 3"/>
    <property type="match status" value="1"/>
</dbReference>
<dbReference type="InterPro" id="IPR051326">
    <property type="entry name" value="Kynurenine-oxoglutarate_AT"/>
</dbReference>
<feature type="domain" description="Aminotransferase class I/classII large" evidence="6">
    <location>
        <begin position="29"/>
        <end position="382"/>
    </location>
</feature>
<keyword evidence="8" id="KW-1185">Reference proteome</keyword>
<dbReference type="RefSeq" id="WP_147148725.1">
    <property type="nucleotide sequence ID" value="NZ_BKAJ01000032.1"/>
</dbReference>
<accession>A0A512N811</accession>
<dbReference type="InterPro" id="IPR015421">
    <property type="entry name" value="PyrdxlP-dep_Trfase_major"/>
</dbReference>
<evidence type="ECO:0000256" key="2">
    <source>
        <dbReference type="ARBA" id="ARBA00007441"/>
    </source>
</evidence>
<dbReference type="InterPro" id="IPR015424">
    <property type="entry name" value="PyrdxlP-dep_Trfase"/>
</dbReference>
<dbReference type="Gene3D" id="3.40.640.10">
    <property type="entry name" value="Type I PLP-dependent aspartate aminotransferase-like (Major domain)"/>
    <property type="match status" value="1"/>
</dbReference>
<evidence type="ECO:0000313" key="8">
    <source>
        <dbReference type="Proteomes" id="UP000321058"/>
    </source>
</evidence>
<dbReference type="InterPro" id="IPR004839">
    <property type="entry name" value="Aminotransferase_I/II_large"/>
</dbReference>
<dbReference type="Gene3D" id="3.90.1150.10">
    <property type="entry name" value="Aspartate Aminotransferase, domain 1"/>
    <property type="match status" value="1"/>
</dbReference>
<evidence type="ECO:0000256" key="5">
    <source>
        <dbReference type="ARBA" id="ARBA00022898"/>
    </source>
</evidence>
<dbReference type="PANTHER" id="PTHR43807:SF20">
    <property type="entry name" value="FI04487P"/>
    <property type="match status" value="1"/>
</dbReference>
<evidence type="ECO:0000256" key="4">
    <source>
        <dbReference type="ARBA" id="ARBA00022679"/>
    </source>
</evidence>
<dbReference type="SUPFAM" id="SSF53383">
    <property type="entry name" value="PLP-dependent transferases"/>
    <property type="match status" value="1"/>
</dbReference>
<dbReference type="AlphaFoldDB" id="A0A512N811"/>
<dbReference type="GO" id="GO:0005737">
    <property type="term" value="C:cytoplasm"/>
    <property type="evidence" value="ECO:0007669"/>
    <property type="project" value="TreeGrafter"/>
</dbReference>
<name>A0A512N811_9HYPH</name>
<proteinExistence type="inferred from homology"/>
<dbReference type="Pfam" id="PF00155">
    <property type="entry name" value="Aminotran_1_2"/>
    <property type="match status" value="1"/>
</dbReference>
<evidence type="ECO:0000256" key="3">
    <source>
        <dbReference type="ARBA" id="ARBA00022576"/>
    </source>
</evidence>
<comment type="caution">
    <text evidence="7">The sequence shown here is derived from an EMBL/GenBank/DDBJ whole genome shotgun (WGS) entry which is preliminary data.</text>
</comment>
<keyword evidence="3 7" id="KW-0032">Aminotransferase</keyword>
<evidence type="ECO:0000256" key="1">
    <source>
        <dbReference type="ARBA" id="ARBA00001933"/>
    </source>
</evidence>
<comment type="cofactor">
    <cofactor evidence="1">
        <name>pyridoxal 5'-phosphate</name>
        <dbReference type="ChEBI" id="CHEBI:597326"/>
    </cofactor>
</comment>
<comment type="similarity">
    <text evidence="2">Belongs to the class-I pyridoxal-phosphate-dependent aminotransferase family.</text>
</comment>
<dbReference type="NCBIfam" id="NF006488">
    <property type="entry name" value="PRK08912.1"/>
    <property type="match status" value="1"/>
</dbReference>
<keyword evidence="5" id="KW-0663">Pyridoxal phosphate</keyword>
<sequence length="388" mass="43331">MKPVNSLMSGLGTTVFEVMSGLAREHQSVNLGQGFPDDKGPEEVRVAAADYLMTGHNQYPPMMGIPELRQAVAEHAKRFQGLDIDWQSEVLVTSGATEALGDCLFGLIEPGDEVVLIEPLYDSYLPIVRRAGGIPKLVRLEPPTWRLPREELAAAFSGRTKLILFNTPMNPCSKVFDREELDFIAKLCLKHDAYAVCDEVYEHIIFDDRRHLSIMTLTDMRERTVRIGSAGKSFSLTGWKVGYVTAARELMKVIAKTHQFMTFTTPPNLQWGAATGLRLGDSYFSGLAADMQRKRDHLAHALSDIGFDVLPAHGTYFVTTDFRPLGFNGTDEDFCRHITVEAGVTAVPVSAFYDAPEHAPRHLARFCFCKHDETLNSAIDRLGRHFRK</sequence>
<reference evidence="7 8" key="1">
    <citation type="submission" date="2019-07" db="EMBL/GenBank/DDBJ databases">
        <title>Whole genome shotgun sequence of Reyranella soli NBRC 108950.</title>
        <authorList>
            <person name="Hosoyama A."/>
            <person name="Uohara A."/>
            <person name="Ohji S."/>
            <person name="Ichikawa N."/>
        </authorList>
    </citation>
    <scope>NUCLEOTIDE SEQUENCE [LARGE SCALE GENOMIC DNA]</scope>
    <source>
        <strain evidence="7 8">NBRC 108950</strain>
    </source>
</reference>
<gene>
    <name evidence="7" type="ORF">RSO01_19770</name>
</gene>
<protein>
    <submittedName>
        <fullName evidence="7">Aminotransferase</fullName>
    </submittedName>
</protein>
<dbReference type="InterPro" id="IPR015422">
    <property type="entry name" value="PyrdxlP-dep_Trfase_small"/>
</dbReference>
<dbReference type="Proteomes" id="UP000321058">
    <property type="component" value="Unassembled WGS sequence"/>
</dbReference>
<keyword evidence="4 7" id="KW-0808">Transferase</keyword>
<organism evidence="7 8">
    <name type="scientific">Reyranella soli</name>
    <dbReference type="NCBI Taxonomy" id="1230389"/>
    <lineage>
        <taxon>Bacteria</taxon>
        <taxon>Pseudomonadati</taxon>
        <taxon>Pseudomonadota</taxon>
        <taxon>Alphaproteobacteria</taxon>
        <taxon>Hyphomicrobiales</taxon>
        <taxon>Reyranellaceae</taxon>
        <taxon>Reyranella</taxon>
    </lineage>
</organism>
<dbReference type="PANTHER" id="PTHR43807">
    <property type="entry name" value="FI04487P"/>
    <property type="match status" value="1"/>
</dbReference>
<evidence type="ECO:0000259" key="6">
    <source>
        <dbReference type="Pfam" id="PF00155"/>
    </source>
</evidence>